<dbReference type="InParanoid" id="A0A6C2YPJ9"/>
<dbReference type="AlphaFoldDB" id="A0A6C2YPJ9"/>
<reference evidence="2" key="1">
    <citation type="submission" date="2019-04" db="EMBL/GenBank/DDBJ databases">
        <authorList>
            <consortium name="Science for Life Laboratories"/>
        </authorList>
    </citation>
    <scope>NUCLEOTIDE SEQUENCE</scope>
    <source>
        <strain evidence="2">MBLW1</strain>
    </source>
</reference>
<evidence type="ECO:0000256" key="1">
    <source>
        <dbReference type="SAM" id="MobiDB-lite"/>
    </source>
</evidence>
<dbReference type="Proteomes" id="UP000464378">
    <property type="component" value="Chromosome"/>
</dbReference>
<gene>
    <name evidence="2" type="ORF">GMBLW1_09070</name>
</gene>
<feature type="region of interest" description="Disordered" evidence="1">
    <location>
        <begin position="249"/>
        <end position="271"/>
    </location>
</feature>
<evidence type="ECO:0000313" key="2">
    <source>
        <dbReference type="EMBL" id="VIP03053.1"/>
    </source>
</evidence>
<dbReference type="KEGG" id="tim:GMBLW1_09070"/>
<proteinExistence type="predicted"/>
<accession>A0A6C2YPJ9</accession>
<protein>
    <submittedName>
        <fullName evidence="2">Uncharacterized protein</fullName>
    </submittedName>
</protein>
<dbReference type="EMBL" id="LR586016">
    <property type="protein sequence ID" value="VIP03053.1"/>
    <property type="molecule type" value="Genomic_DNA"/>
</dbReference>
<feature type="compositionally biased region" description="Basic and acidic residues" evidence="1">
    <location>
        <begin position="250"/>
        <end position="266"/>
    </location>
</feature>
<name>A0A6C2YPJ9_9BACT</name>
<dbReference type="EMBL" id="LR593887">
    <property type="protein sequence ID" value="VTS03246.1"/>
    <property type="molecule type" value="Genomic_DNA"/>
</dbReference>
<dbReference type="RefSeq" id="WP_162658164.1">
    <property type="nucleotide sequence ID" value="NZ_LR593887.1"/>
</dbReference>
<keyword evidence="3" id="KW-1185">Reference proteome</keyword>
<organism evidence="2">
    <name type="scientific">Tuwongella immobilis</name>
    <dbReference type="NCBI Taxonomy" id="692036"/>
    <lineage>
        <taxon>Bacteria</taxon>
        <taxon>Pseudomonadati</taxon>
        <taxon>Planctomycetota</taxon>
        <taxon>Planctomycetia</taxon>
        <taxon>Gemmatales</taxon>
        <taxon>Gemmataceae</taxon>
        <taxon>Tuwongella</taxon>
    </lineage>
</organism>
<feature type="region of interest" description="Disordered" evidence="1">
    <location>
        <begin position="89"/>
        <end position="132"/>
    </location>
</feature>
<sequence length="335" mass="36163">MLSTLTIIAMTMSPAQCINGQCSRPFLAAPALIQPSPAPTDRSAPWSIVTEEDPEKVHLFRGSTRVLGYDATADVVRWYQNGRWGDAARNPSQVVSKPSAAKSMLVESGPPRPESAEEATRPPAGNYGIDLDKLGHRERYSLNGREVSQAEAFQAAGDDLVDDSHLRRLTVIGTPEQRKAVVEDLKSSPKLSGYRDQLVIKTYSPADWAVNDAGFVTSGKPTIYLQAPNGKVLHRQDDYDGPDSLASAIRKSDPNYDPAKDPDLRKSSSNPLSDALSGFTPTTLGLVGIIVALIFKGPLLAAGGSLLARLRPQPTPSLTPDQLAELMRLLEKNRG</sequence>
<evidence type="ECO:0000313" key="3">
    <source>
        <dbReference type="Proteomes" id="UP000464378"/>
    </source>
</evidence>